<protein>
    <submittedName>
        <fullName evidence="1">Uncharacterized protein</fullName>
    </submittedName>
</protein>
<comment type="caution">
    <text evidence="1">The sequence shown here is derived from an EMBL/GenBank/DDBJ whole genome shotgun (WGS) entry which is preliminary data.</text>
</comment>
<keyword evidence="2" id="KW-1185">Reference proteome</keyword>
<dbReference type="Proteomes" id="UP000094053">
    <property type="component" value="Unassembled WGS sequence"/>
</dbReference>
<proteinExistence type="predicted"/>
<organism evidence="1 2">
    <name type="scientific">Mycolicibacterium flavescens</name>
    <name type="common">Mycobacterium flavescens</name>
    <dbReference type="NCBI Taxonomy" id="1776"/>
    <lineage>
        <taxon>Bacteria</taxon>
        <taxon>Bacillati</taxon>
        <taxon>Actinomycetota</taxon>
        <taxon>Actinomycetes</taxon>
        <taxon>Mycobacteriales</taxon>
        <taxon>Mycobacteriaceae</taxon>
        <taxon>Mycolicibacterium</taxon>
    </lineage>
</organism>
<dbReference type="EMBL" id="MIHA01000022">
    <property type="protein sequence ID" value="ODQ87459.1"/>
    <property type="molecule type" value="Genomic_DNA"/>
</dbReference>
<dbReference type="RefSeq" id="WP_069416161.1">
    <property type="nucleotide sequence ID" value="NZ_JACKUL010000010.1"/>
</dbReference>
<evidence type="ECO:0000313" key="2">
    <source>
        <dbReference type="Proteomes" id="UP000094053"/>
    </source>
</evidence>
<dbReference type="STRING" id="1776.BHQ18_24025"/>
<dbReference type="OrthoDB" id="3650427at2"/>
<name>A0A1E3RC87_MYCFV</name>
<sequence length="74" mass="8005">MNEFLWVLLLLLAALCLFAGKIALHLDQGAQQNTSILEAAAPTDQGYTSVWHDPGTGSARGDTYFLTDNRVAPD</sequence>
<evidence type="ECO:0000313" key="1">
    <source>
        <dbReference type="EMBL" id="ODQ87459.1"/>
    </source>
</evidence>
<reference evidence="2" key="1">
    <citation type="submission" date="2016-09" db="EMBL/GenBank/DDBJ databases">
        <authorList>
            <person name="Greninger A.L."/>
            <person name="Jerome K.R."/>
            <person name="Mcnair B."/>
            <person name="Wallis C."/>
            <person name="Fang F."/>
        </authorList>
    </citation>
    <scope>NUCLEOTIDE SEQUENCE [LARGE SCALE GENOMIC DNA]</scope>
    <source>
        <strain evidence="2">M6</strain>
    </source>
</reference>
<accession>A0A1E3RC87</accession>
<gene>
    <name evidence="1" type="ORF">BHQ18_24025</name>
</gene>
<dbReference type="AlphaFoldDB" id="A0A1E3RC87"/>